<accession>A0A4S4LND2</accession>
<gene>
    <name evidence="2" type="ORF">EW146_g7165</name>
</gene>
<proteinExistence type="predicted"/>
<sequence length="492" mass="54580">MPPSLPQNLVDVISRLGGPNFSAADLEWAMDLPEGHQLVEWFASQFETDGDESAIYNIALEKDELDINLFCSKRRASQMQAAAQELAKTITTLKSSISKIDHDIDGRQERLAELSIKADSAMSLSERSAFQMLDATNFIDVAKLQSRLQVLSDLRSEIITLYRLSLEPEPELMSPASLQTEVSRLQSAFDALPSAETLIDAAKCDEVVKICEQLETLGKADDVEKILQKMVADDGKISEVMLRSNTLQRPDLKLEIEQAWKLDNARILENRERLLDQVSCEVFFLFTHSSVKSANTPLDVKTVDAWTNSLLPALTSLHMLLADSTFLVQETEALIYALHEEKLDIIAAVKASRQAVTGAGEKESEKKVAEVLEEELTNVLKSQQHLRSEDAPPLVLLNHSDLVDELKAQSQRVQSLERAEAAWLSKLPQALSLLSSSHTALLETLYLNSPMNTSPPLAPPAEFIALETEISKNVDVLKTDLKSLTKVVLRSL</sequence>
<protein>
    <submittedName>
        <fullName evidence="2">Uncharacterized protein</fullName>
    </submittedName>
</protein>
<feature type="coiled-coil region" evidence="1">
    <location>
        <begin position="369"/>
        <end position="419"/>
    </location>
</feature>
<organism evidence="2 3">
    <name type="scientific">Bondarzewia mesenterica</name>
    <dbReference type="NCBI Taxonomy" id="1095465"/>
    <lineage>
        <taxon>Eukaryota</taxon>
        <taxon>Fungi</taxon>
        <taxon>Dikarya</taxon>
        <taxon>Basidiomycota</taxon>
        <taxon>Agaricomycotina</taxon>
        <taxon>Agaricomycetes</taxon>
        <taxon>Russulales</taxon>
        <taxon>Bondarzewiaceae</taxon>
        <taxon>Bondarzewia</taxon>
    </lineage>
</organism>
<dbReference type="Proteomes" id="UP000310158">
    <property type="component" value="Unassembled WGS sequence"/>
</dbReference>
<evidence type="ECO:0000313" key="2">
    <source>
        <dbReference type="EMBL" id="THH13008.1"/>
    </source>
</evidence>
<evidence type="ECO:0000313" key="3">
    <source>
        <dbReference type="Proteomes" id="UP000310158"/>
    </source>
</evidence>
<dbReference type="EMBL" id="SGPL01000394">
    <property type="protein sequence ID" value="THH13008.1"/>
    <property type="molecule type" value="Genomic_DNA"/>
</dbReference>
<name>A0A4S4LND2_9AGAM</name>
<keyword evidence="3" id="KW-1185">Reference proteome</keyword>
<comment type="caution">
    <text evidence="2">The sequence shown here is derived from an EMBL/GenBank/DDBJ whole genome shotgun (WGS) entry which is preliminary data.</text>
</comment>
<dbReference type="AlphaFoldDB" id="A0A4S4LND2"/>
<reference evidence="2 3" key="1">
    <citation type="submission" date="2019-02" db="EMBL/GenBank/DDBJ databases">
        <title>Genome sequencing of the rare red list fungi Bondarzewia mesenterica.</title>
        <authorList>
            <person name="Buettner E."/>
            <person name="Kellner H."/>
        </authorList>
    </citation>
    <scope>NUCLEOTIDE SEQUENCE [LARGE SCALE GENOMIC DNA]</scope>
    <source>
        <strain evidence="2 3">DSM 108281</strain>
    </source>
</reference>
<dbReference type="OrthoDB" id="2754287at2759"/>
<evidence type="ECO:0000256" key="1">
    <source>
        <dbReference type="SAM" id="Coils"/>
    </source>
</evidence>
<keyword evidence="1" id="KW-0175">Coiled coil</keyword>